<organism evidence="2 3">
    <name type="scientific">Jilunia laotingensis</name>
    <dbReference type="NCBI Taxonomy" id="2763675"/>
    <lineage>
        <taxon>Bacteria</taxon>
        <taxon>Pseudomonadati</taxon>
        <taxon>Bacteroidota</taxon>
        <taxon>Bacteroidia</taxon>
        <taxon>Bacteroidales</taxon>
        <taxon>Bacteroidaceae</taxon>
        <taxon>Jilunia</taxon>
    </lineage>
</organism>
<name>A0A926F172_9BACT</name>
<dbReference type="InterPro" id="IPR026444">
    <property type="entry name" value="Secre_tail"/>
</dbReference>
<feature type="signal peptide" evidence="1">
    <location>
        <begin position="1"/>
        <end position="20"/>
    </location>
</feature>
<evidence type="ECO:0000313" key="2">
    <source>
        <dbReference type="EMBL" id="MBC8592208.1"/>
    </source>
</evidence>
<reference evidence="2" key="1">
    <citation type="submission" date="2020-08" db="EMBL/GenBank/DDBJ databases">
        <title>Genome public.</title>
        <authorList>
            <person name="Liu C."/>
            <person name="Sun Q."/>
        </authorList>
    </citation>
    <scope>NUCLEOTIDE SEQUENCE</scope>
    <source>
        <strain evidence="2">N12</strain>
    </source>
</reference>
<dbReference type="EMBL" id="JACRTF010000001">
    <property type="protein sequence ID" value="MBC8592208.1"/>
    <property type="molecule type" value="Genomic_DNA"/>
</dbReference>
<sequence>MRRSLLLVLCTLLGVFGLQAEKKFTVINDYALGKSISPDGRYIVGVDPTQKDFGVNGMTGFRSFLWDVQESSISWLTEGDSEDFSKTGSFTDVTDDRVISGFFKDEDYKITVVEWEGSYTLPINVAAIWKDGKVTSLGIGDYKLSQFTNFEDGSFAMALSNDAKTVVGYIALENFAFSFPCQWRYDENTEKWEFAHLSLPDEAKGGQAVAVSDDGKVVVGTVWFKNKEVAAVWKNGECILIEGRNEGGSDDTIYNMDNNRGGAYGVSSNGEYVAFRFTEAVPGIYMVKEDKYIKLPEYADVTGLEFSAVADNGDMFGAYKYGSFWSQRYTRTVFRSHQSSQMVDFEYFLNLCASGIDIPLSFNFEQKVNATPIAVSSDGKTLLGNNEYKVWVLQTDNNQIVVPEEVDNIHVKIADLKKVTVAWNKKNATSDFTPQSYNIYCDGEKIANVPADQTEMTYLHDGVKSGIRLYSVSCIYLNNISGAEVESPRADPVSICMPSTFEIPMFDNFDSQSILANYWTVTAQRNNPWKVNFGAPMFQGIGWTPGLTTSVDFDHIPYSAAIESRLLDAREQDKVYVSFLKRFLFLNGRGLELNSDTLSVEVAKYGGEWTSVKDYLLKKNEESYWIYEYLDISKQVAGSLFQLRFRVHGQGLAMYSYYFDLFKVGNELECEAPVGLIGEKKDGKLNLAWKNDNNVYEIGYSVSNYEVDVVRQALGDEGKIFIAANSFEPGDLSLYKDKYLTSVTTFINHDPNIEESKDTHAAIVVFENGKLIREQNIDDIEINAFNTVILNEPVKIDDSKDLKIGLKIYDYDERQIPISYQISDLFKAGKSDLYSQDGGVTWKKLSDYYATMEGKEREGHCCWEIIGNVTNESTVEADEMGDEQPIAYTLYRNGERVNYLSLYLPARYTIDDPMQDNDYYEVRAYYEDGRTSELSEKYSPSLTSLDAVDKESGISIYMDPVSDRIYLNGEFVKATLYGIDGQILIATTEKNINVAHLSGGIYVLKIENGGSVENHKILIRR</sequence>
<dbReference type="InterPro" id="IPR013783">
    <property type="entry name" value="Ig-like_fold"/>
</dbReference>
<dbReference type="Proteomes" id="UP000651085">
    <property type="component" value="Unassembled WGS sequence"/>
</dbReference>
<accession>A0A926F172</accession>
<dbReference type="RefSeq" id="WP_262433423.1">
    <property type="nucleotide sequence ID" value="NZ_JACRTF010000001.1"/>
</dbReference>
<evidence type="ECO:0000256" key="1">
    <source>
        <dbReference type="SAM" id="SignalP"/>
    </source>
</evidence>
<feature type="chain" id="PRO_5038056203" evidence="1">
    <location>
        <begin position="21"/>
        <end position="1021"/>
    </location>
</feature>
<dbReference type="AlphaFoldDB" id="A0A926F172"/>
<protein>
    <submittedName>
        <fullName evidence="2">T9SS type A sorting domain-containing protein</fullName>
    </submittedName>
</protein>
<gene>
    <name evidence="2" type="ORF">H8744_02920</name>
</gene>
<keyword evidence="1" id="KW-0732">Signal</keyword>
<evidence type="ECO:0000313" key="3">
    <source>
        <dbReference type="Proteomes" id="UP000651085"/>
    </source>
</evidence>
<proteinExistence type="predicted"/>
<dbReference type="Gene3D" id="2.60.40.10">
    <property type="entry name" value="Immunoglobulins"/>
    <property type="match status" value="1"/>
</dbReference>
<dbReference type="NCBIfam" id="TIGR04183">
    <property type="entry name" value="Por_Secre_tail"/>
    <property type="match status" value="1"/>
</dbReference>
<keyword evidence="3" id="KW-1185">Reference proteome</keyword>
<comment type="caution">
    <text evidence="2">The sequence shown here is derived from an EMBL/GenBank/DDBJ whole genome shotgun (WGS) entry which is preliminary data.</text>
</comment>